<evidence type="ECO:0000313" key="2">
    <source>
        <dbReference type="EMBL" id="MEQ2189691.1"/>
    </source>
</evidence>
<proteinExistence type="predicted"/>
<feature type="compositionally biased region" description="Low complexity" evidence="1">
    <location>
        <begin position="133"/>
        <end position="144"/>
    </location>
</feature>
<gene>
    <name evidence="2" type="ORF">GOODEAATRI_027903</name>
</gene>
<accession>A0ABV0Q1L4</accession>
<dbReference type="Proteomes" id="UP001476798">
    <property type="component" value="Unassembled WGS sequence"/>
</dbReference>
<feature type="region of interest" description="Disordered" evidence="1">
    <location>
        <begin position="126"/>
        <end position="146"/>
    </location>
</feature>
<feature type="region of interest" description="Disordered" evidence="1">
    <location>
        <begin position="69"/>
        <end position="108"/>
    </location>
</feature>
<evidence type="ECO:0000313" key="3">
    <source>
        <dbReference type="Proteomes" id="UP001476798"/>
    </source>
</evidence>
<reference evidence="2 3" key="1">
    <citation type="submission" date="2021-06" db="EMBL/GenBank/DDBJ databases">
        <authorList>
            <person name="Palmer J.M."/>
        </authorList>
    </citation>
    <scope>NUCLEOTIDE SEQUENCE [LARGE SCALE GENOMIC DNA]</scope>
    <source>
        <strain evidence="2 3">GA_2019</strain>
        <tissue evidence="2">Muscle</tissue>
    </source>
</reference>
<dbReference type="EMBL" id="JAHRIO010093703">
    <property type="protein sequence ID" value="MEQ2189691.1"/>
    <property type="molecule type" value="Genomic_DNA"/>
</dbReference>
<evidence type="ECO:0000256" key="1">
    <source>
        <dbReference type="SAM" id="MobiDB-lite"/>
    </source>
</evidence>
<keyword evidence="3" id="KW-1185">Reference proteome</keyword>
<protein>
    <submittedName>
        <fullName evidence="2">Uncharacterized protein</fullName>
    </submittedName>
</protein>
<name>A0ABV0Q1L4_9TELE</name>
<feature type="region of interest" description="Disordered" evidence="1">
    <location>
        <begin position="364"/>
        <end position="452"/>
    </location>
</feature>
<organism evidence="2 3">
    <name type="scientific">Goodea atripinnis</name>
    <dbReference type="NCBI Taxonomy" id="208336"/>
    <lineage>
        <taxon>Eukaryota</taxon>
        <taxon>Metazoa</taxon>
        <taxon>Chordata</taxon>
        <taxon>Craniata</taxon>
        <taxon>Vertebrata</taxon>
        <taxon>Euteleostomi</taxon>
        <taxon>Actinopterygii</taxon>
        <taxon>Neopterygii</taxon>
        <taxon>Teleostei</taxon>
        <taxon>Neoteleostei</taxon>
        <taxon>Acanthomorphata</taxon>
        <taxon>Ovalentaria</taxon>
        <taxon>Atherinomorphae</taxon>
        <taxon>Cyprinodontiformes</taxon>
        <taxon>Goodeidae</taxon>
        <taxon>Goodea</taxon>
    </lineage>
</organism>
<comment type="caution">
    <text evidence="2">The sequence shown here is derived from an EMBL/GenBank/DDBJ whole genome shotgun (WGS) entry which is preliminary data.</text>
</comment>
<sequence>MDNLCCASCSPPLQPEDGHDMCPPCLGVDHLREALSDHACSNCSVLPRAVRLARLSSVEHPVDWTVSVQQDPLPLGQGTASTKRSAEDVPLASGRRAKQRGPPGLSSRVDQLSTELAQMKALLQSLRTGGGRSESSPPEQGGSSHCEDDVISVAASGTLFREAFPELGSRTSGSGSGASLGGAGEPVSVAIKTALGRLQLEVPLAQPAPSSTFFRRRDAEAAFVAPPSTEALAAMHEVPKFGLGCMPPVESAIASLIVPPYEALRPNARCPRPQCRVTDDLLCRAYDSGARMGRIGNSLSYLMLGLSSSLESLGRTLSTLVHARRQVWLAQSPLTEPCRRTLRALPVVPGELFGSAALEALERTAQASRTRQQLAGLHRPPRRPVAAGAAGDSFRGSVSPPVPFLGSTSTAPRPRPTRAQGDHGGAQGLHLVRSAHSGQRFPRPSRGQGARR</sequence>